<proteinExistence type="inferred from homology"/>
<dbReference type="PANTHER" id="PTHR30483:SF6">
    <property type="entry name" value="PERIPLASMIC BINDING PROTEIN OF ABC TRANSPORTER FOR NATURAL AMINO ACIDS"/>
    <property type="match status" value="1"/>
</dbReference>
<feature type="domain" description="Leucine-binding protein" evidence="4">
    <location>
        <begin position="17"/>
        <end position="353"/>
    </location>
</feature>
<organism evidence="5 6">
    <name type="scientific">Azospirillum picis</name>
    <dbReference type="NCBI Taxonomy" id="488438"/>
    <lineage>
        <taxon>Bacteria</taxon>
        <taxon>Pseudomonadati</taxon>
        <taxon>Pseudomonadota</taxon>
        <taxon>Alphaproteobacteria</taxon>
        <taxon>Rhodospirillales</taxon>
        <taxon>Azospirillaceae</taxon>
        <taxon>Azospirillum</taxon>
    </lineage>
</organism>
<keyword evidence="6" id="KW-1185">Reference proteome</keyword>
<evidence type="ECO:0000256" key="1">
    <source>
        <dbReference type="ARBA" id="ARBA00010062"/>
    </source>
</evidence>
<keyword evidence="2" id="KW-0732">Signal</keyword>
<dbReference type="SUPFAM" id="SSF53822">
    <property type="entry name" value="Periplasmic binding protein-like I"/>
    <property type="match status" value="1"/>
</dbReference>
<dbReference type="InterPro" id="IPR028081">
    <property type="entry name" value="Leu-bd"/>
</dbReference>
<dbReference type="CDD" id="cd06327">
    <property type="entry name" value="PBP1_SBP-like"/>
    <property type="match status" value="1"/>
</dbReference>
<reference evidence="5 6" key="1">
    <citation type="submission" date="2023-07" db="EMBL/GenBank/DDBJ databases">
        <title>Genomic Encyclopedia of Type Strains, Phase IV (KMG-IV): sequencing the most valuable type-strain genomes for metagenomic binning, comparative biology and taxonomic classification.</title>
        <authorList>
            <person name="Goeker M."/>
        </authorList>
    </citation>
    <scope>NUCLEOTIDE SEQUENCE [LARGE SCALE GENOMIC DNA]</scope>
    <source>
        <strain evidence="5 6">DSM 19922</strain>
    </source>
</reference>
<evidence type="ECO:0000313" key="5">
    <source>
        <dbReference type="EMBL" id="MDQ0532950.1"/>
    </source>
</evidence>
<dbReference type="Pfam" id="PF13458">
    <property type="entry name" value="Peripla_BP_6"/>
    <property type="match status" value="1"/>
</dbReference>
<protein>
    <submittedName>
        <fullName evidence="5">Branched-chain amino acid transport system substrate-binding protein</fullName>
    </submittedName>
</protein>
<dbReference type="Proteomes" id="UP001244552">
    <property type="component" value="Unassembled WGS sequence"/>
</dbReference>
<sequence length="392" mass="41518">MTVLFCLLASGALAETPLRIGVLTDMTGGYSSFSGGGSVEAARMAVEDFGNKVLGRPIKVISADHQNKPDIAATLATRWIDVDDVAAIVDVPLSSAALAVQGITRNRNRVAIYSTGITSDLTGTACSRTGFQWTYDSHSMVKSLAEGIVRRGGTRWFLLVVDNAAGYALEKDARTFVAQAGGTVVGAVRHPLGSSDLASYLLQASGSGANVIAFANAGQDLMNGIKQAREFGMGTQQQLVPLVLFNTEVHALGLDVAQGLQFVLTNDWMKSAETRAWAERFFAKRKAMPAMTQAGVYSGVLHYLKAVAAANTTDATAVSEKMQALPVEDIFVTGGLVRPDGAMVHDMFLARVKTPSESRGAWDEYEVIDRIPGNVAFRPAGEGGCPLTSAKP</sequence>
<gene>
    <name evidence="5" type="ORF">QO018_001797</name>
</gene>
<evidence type="ECO:0000259" key="4">
    <source>
        <dbReference type="Pfam" id="PF13458"/>
    </source>
</evidence>
<dbReference type="InterPro" id="IPR028082">
    <property type="entry name" value="Peripla_BP_I"/>
</dbReference>
<keyword evidence="3" id="KW-0029">Amino-acid transport</keyword>
<dbReference type="InterPro" id="IPR051010">
    <property type="entry name" value="BCAA_transport"/>
</dbReference>
<dbReference type="PANTHER" id="PTHR30483">
    <property type="entry name" value="LEUCINE-SPECIFIC-BINDING PROTEIN"/>
    <property type="match status" value="1"/>
</dbReference>
<comment type="caution">
    <text evidence="5">The sequence shown here is derived from an EMBL/GenBank/DDBJ whole genome shotgun (WGS) entry which is preliminary data.</text>
</comment>
<name>A0ABU0MHL9_9PROT</name>
<dbReference type="EMBL" id="JAUSVU010000004">
    <property type="protein sequence ID" value="MDQ0532950.1"/>
    <property type="molecule type" value="Genomic_DNA"/>
</dbReference>
<dbReference type="Gene3D" id="3.40.50.2300">
    <property type="match status" value="2"/>
</dbReference>
<accession>A0ABU0MHL9</accession>
<evidence type="ECO:0000313" key="6">
    <source>
        <dbReference type="Proteomes" id="UP001244552"/>
    </source>
</evidence>
<comment type="similarity">
    <text evidence="1">Belongs to the leucine-binding protein family.</text>
</comment>
<keyword evidence="3" id="KW-0813">Transport</keyword>
<evidence type="ECO:0000256" key="2">
    <source>
        <dbReference type="ARBA" id="ARBA00022729"/>
    </source>
</evidence>
<evidence type="ECO:0000256" key="3">
    <source>
        <dbReference type="ARBA" id="ARBA00022970"/>
    </source>
</evidence>